<keyword evidence="1" id="KW-0805">Transcription regulation</keyword>
<protein>
    <submittedName>
        <fullName evidence="6">TetR/AcrR family transcriptional regulator</fullName>
    </submittedName>
</protein>
<dbReference type="Pfam" id="PF16925">
    <property type="entry name" value="TetR_C_13"/>
    <property type="match status" value="1"/>
</dbReference>
<proteinExistence type="predicted"/>
<organism evidence="6 7">
    <name type="scientific">Paraburkholderia tagetis</name>
    <dbReference type="NCBI Taxonomy" id="2913261"/>
    <lineage>
        <taxon>Bacteria</taxon>
        <taxon>Pseudomonadati</taxon>
        <taxon>Pseudomonadota</taxon>
        <taxon>Betaproteobacteria</taxon>
        <taxon>Burkholderiales</taxon>
        <taxon>Burkholderiaceae</taxon>
        <taxon>Paraburkholderia</taxon>
    </lineage>
</organism>
<dbReference type="InterPro" id="IPR011075">
    <property type="entry name" value="TetR_C"/>
</dbReference>
<dbReference type="EMBL" id="JAKLJA010000002">
    <property type="protein sequence ID" value="MCG5072394.1"/>
    <property type="molecule type" value="Genomic_DNA"/>
</dbReference>
<dbReference type="PANTHER" id="PTHR47506">
    <property type="entry name" value="TRANSCRIPTIONAL REGULATORY PROTEIN"/>
    <property type="match status" value="1"/>
</dbReference>
<name>A0A9X1RP68_9BURK</name>
<evidence type="ECO:0000256" key="3">
    <source>
        <dbReference type="ARBA" id="ARBA00023163"/>
    </source>
</evidence>
<dbReference type="RefSeq" id="WP_232542463.1">
    <property type="nucleotide sequence ID" value="NZ_JAKLJA010000002.1"/>
</dbReference>
<keyword evidence="7" id="KW-1185">Reference proteome</keyword>
<evidence type="ECO:0000256" key="1">
    <source>
        <dbReference type="ARBA" id="ARBA00023015"/>
    </source>
</evidence>
<feature type="DNA-binding region" description="H-T-H motif" evidence="4">
    <location>
        <begin position="25"/>
        <end position="44"/>
    </location>
</feature>
<sequence>MEFDRGDAVARAVDAFWECGYGALSANELAERMKIGKSSFYNTFGSKAELLQEAVASYTKLKTAALQHAVRGRNVMDVLRALLRDVAKRNDDGRGCLLVNTAVELSRHDVDIASTTRAGFEAMAKAFEALIVAGQQAGEIRTDLDAKNQARILITSIAGLRVMVQSGFSAMEMRPFIDTILASMSI</sequence>
<dbReference type="Pfam" id="PF00440">
    <property type="entry name" value="TetR_N"/>
    <property type="match status" value="1"/>
</dbReference>
<dbReference type="GO" id="GO:0003677">
    <property type="term" value="F:DNA binding"/>
    <property type="evidence" value="ECO:0007669"/>
    <property type="project" value="UniProtKB-UniRule"/>
</dbReference>
<gene>
    <name evidence="6" type="ORF">L5014_03300</name>
</gene>
<keyword evidence="3" id="KW-0804">Transcription</keyword>
<dbReference type="Gene3D" id="1.10.10.60">
    <property type="entry name" value="Homeodomain-like"/>
    <property type="match status" value="1"/>
</dbReference>
<dbReference type="InterPro" id="IPR001647">
    <property type="entry name" value="HTH_TetR"/>
</dbReference>
<dbReference type="Proteomes" id="UP001139308">
    <property type="component" value="Unassembled WGS sequence"/>
</dbReference>
<dbReference type="SUPFAM" id="SSF48498">
    <property type="entry name" value="Tetracyclin repressor-like, C-terminal domain"/>
    <property type="match status" value="1"/>
</dbReference>
<feature type="domain" description="HTH tetR-type" evidence="5">
    <location>
        <begin position="2"/>
        <end position="62"/>
    </location>
</feature>
<comment type="caution">
    <text evidence="6">The sequence shown here is derived from an EMBL/GenBank/DDBJ whole genome shotgun (WGS) entry which is preliminary data.</text>
</comment>
<evidence type="ECO:0000256" key="4">
    <source>
        <dbReference type="PROSITE-ProRule" id="PRU00335"/>
    </source>
</evidence>
<dbReference type="InterPro" id="IPR036271">
    <property type="entry name" value="Tet_transcr_reg_TetR-rel_C_sf"/>
</dbReference>
<dbReference type="InterPro" id="IPR009057">
    <property type="entry name" value="Homeodomain-like_sf"/>
</dbReference>
<evidence type="ECO:0000313" key="7">
    <source>
        <dbReference type="Proteomes" id="UP001139308"/>
    </source>
</evidence>
<dbReference type="PANTHER" id="PTHR47506:SF1">
    <property type="entry name" value="HTH-TYPE TRANSCRIPTIONAL REGULATOR YJDC"/>
    <property type="match status" value="1"/>
</dbReference>
<dbReference type="SUPFAM" id="SSF46689">
    <property type="entry name" value="Homeodomain-like"/>
    <property type="match status" value="1"/>
</dbReference>
<evidence type="ECO:0000256" key="2">
    <source>
        <dbReference type="ARBA" id="ARBA00023125"/>
    </source>
</evidence>
<evidence type="ECO:0000313" key="6">
    <source>
        <dbReference type="EMBL" id="MCG5072394.1"/>
    </source>
</evidence>
<evidence type="ECO:0000259" key="5">
    <source>
        <dbReference type="PROSITE" id="PS50977"/>
    </source>
</evidence>
<reference evidence="6" key="1">
    <citation type="submission" date="2022-01" db="EMBL/GenBank/DDBJ databases">
        <title>Genome sequence and assembly of Parabukholderia sp. RG36.</title>
        <authorList>
            <person name="Chhetri G."/>
        </authorList>
    </citation>
    <scope>NUCLEOTIDE SEQUENCE</scope>
    <source>
        <strain evidence="6">RG36</strain>
    </source>
</reference>
<dbReference type="PROSITE" id="PS50977">
    <property type="entry name" value="HTH_TETR_2"/>
    <property type="match status" value="1"/>
</dbReference>
<accession>A0A9X1RP68</accession>
<keyword evidence="2 4" id="KW-0238">DNA-binding</keyword>
<dbReference type="AlphaFoldDB" id="A0A9X1RP68"/>
<dbReference type="Gene3D" id="1.10.357.10">
    <property type="entry name" value="Tetracycline Repressor, domain 2"/>
    <property type="match status" value="1"/>
</dbReference>